<evidence type="ECO:0000256" key="7">
    <source>
        <dbReference type="ARBA" id="ARBA00023277"/>
    </source>
</evidence>
<dbReference type="Gene3D" id="3.20.20.80">
    <property type="entry name" value="Glycosidases"/>
    <property type="match status" value="1"/>
</dbReference>
<evidence type="ECO:0000256" key="8">
    <source>
        <dbReference type="ARBA" id="ARBA00031423"/>
    </source>
</evidence>
<dbReference type="PANTHER" id="PTHR32438">
    <property type="entry name" value="4-ALPHA-GLUCANOTRANSFERASE DPE1, CHLOROPLASTIC/AMYLOPLASTIC"/>
    <property type="match status" value="1"/>
</dbReference>
<dbReference type="EMBL" id="JAAGNX010000003">
    <property type="protein sequence ID" value="NDV62982.1"/>
    <property type="molecule type" value="Genomic_DNA"/>
</dbReference>
<evidence type="ECO:0000256" key="2">
    <source>
        <dbReference type="ARBA" id="ARBA00005684"/>
    </source>
</evidence>
<evidence type="ECO:0000256" key="6">
    <source>
        <dbReference type="ARBA" id="ARBA00022679"/>
    </source>
</evidence>
<dbReference type="Proteomes" id="UP000478417">
    <property type="component" value="Unassembled WGS sequence"/>
</dbReference>
<dbReference type="NCBIfam" id="NF011080">
    <property type="entry name" value="PRK14508.1-3"/>
    <property type="match status" value="1"/>
</dbReference>
<name>A0A6B2M3V6_9BACT</name>
<evidence type="ECO:0000256" key="9">
    <source>
        <dbReference type="ARBA" id="ARBA00031501"/>
    </source>
</evidence>
<dbReference type="InterPro" id="IPR003385">
    <property type="entry name" value="Glyco_hydro_77"/>
</dbReference>
<evidence type="ECO:0000313" key="12">
    <source>
        <dbReference type="Proteomes" id="UP000478417"/>
    </source>
</evidence>
<dbReference type="EC" id="2.4.1.25" evidence="3 10"/>
<evidence type="ECO:0000256" key="1">
    <source>
        <dbReference type="ARBA" id="ARBA00000439"/>
    </source>
</evidence>
<dbReference type="AlphaFoldDB" id="A0A6B2M3V6"/>
<dbReference type="PANTHER" id="PTHR32438:SF5">
    <property type="entry name" value="4-ALPHA-GLUCANOTRANSFERASE DPE1, CHLOROPLASTIC_AMYLOPLASTIC"/>
    <property type="match status" value="1"/>
</dbReference>
<dbReference type="RefSeq" id="WP_163965861.1">
    <property type="nucleotide sequence ID" value="NZ_JAAGNX010000003.1"/>
</dbReference>
<proteinExistence type="inferred from homology"/>
<comment type="caution">
    <text evidence="11">The sequence shown here is derived from an EMBL/GenBank/DDBJ whole genome shotgun (WGS) entry which is preliminary data.</text>
</comment>
<comment type="similarity">
    <text evidence="2 10">Belongs to the disproportionating enzyme family.</text>
</comment>
<organism evidence="11 12">
    <name type="scientific">Oceanipulchritudo coccoides</name>
    <dbReference type="NCBI Taxonomy" id="2706888"/>
    <lineage>
        <taxon>Bacteria</taxon>
        <taxon>Pseudomonadati</taxon>
        <taxon>Verrucomicrobiota</taxon>
        <taxon>Opitutia</taxon>
        <taxon>Puniceicoccales</taxon>
        <taxon>Oceanipulchritudinaceae</taxon>
        <taxon>Oceanipulchritudo</taxon>
    </lineage>
</organism>
<dbReference type="NCBIfam" id="TIGR00217">
    <property type="entry name" value="malQ"/>
    <property type="match status" value="1"/>
</dbReference>
<protein>
    <recommendedName>
        <fullName evidence="4 10">4-alpha-glucanotransferase</fullName>
        <ecNumber evidence="3 10">2.4.1.25</ecNumber>
    </recommendedName>
    <alternativeName>
        <fullName evidence="8 10">Amylomaltase</fullName>
    </alternativeName>
    <alternativeName>
        <fullName evidence="9 10">Disproportionating enzyme</fullName>
    </alternativeName>
</protein>
<sequence>MAPAKSLAWLKDRSAGVLLHPTSLHGNQGIGVLGAEARQFVYFLKESGFKYWQVLPLGPTGFGDSPYSSFSAFAGNPYLIDLVPLLEYGLLKPEDLHVLQHLPHDHTDFGMLYRIKWPLLRLAHKRFVESGRAYLPNYGIFADFIKAESDWLEPYCAYMALKERFNGTFWGEWPPECRKYPAARKSKFWKETKQAREAHAFFQYLFFGQWQQLKAHANEFGIEIIGDTPIFVALDSADTWASPELFEMSKPAKPDFVAGVPPDYFSETGQLWGNPLYNWEAHKKDNFKWWVHRLEANFKVFDIVRLDHFRGFYDYWRIPARAEDARSGKWATGPKDALFKEVARKLPSAKLIAEDLGEIHDKIRNFRDRLGLPGMAILQFAFGGKSDNFNLPHNLIANSVVYPGTHDNNTSVGWYDEASPQERDHARRYLRVDGDDFAWDLIRECYQSISRLAIVPMQDIMSLGSSARMNSPGEEQGNWQWRMEENAFNETWQSSSTYLAGLADLYGR</sequence>
<gene>
    <name evidence="11" type="primary">malQ</name>
    <name evidence="11" type="ORF">G0Q06_11010</name>
</gene>
<keyword evidence="7 10" id="KW-0119">Carbohydrate metabolism</keyword>
<dbReference type="Pfam" id="PF02446">
    <property type="entry name" value="Glyco_hydro_77"/>
    <property type="match status" value="1"/>
</dbReference>
<evidence type="ECO:0000256" key="4">
    <source>
        <dbReference type="ARBA" id="ARBA00020295"/>
    </source>
</evidence>
<keyword evidence="5 10" id="KW-0328">Glycosyltransferase</keyword>
<evidence type="ECO:0000256" key="3">
    <source>
        <dbReference type="ARBA" id="ARBA00012560"/>
    </source>
</evidence>
<accession>A0A6B2M3V6</accession>
<keyword evidence="12" id="KW-1185">Reference proteome</keyword>
<evidence type="ECO:0000313" key="11">
    <source>
        <dbReference type="EMBL" id="NDV62982.1"/>
    </source>
</evidence>
<reference evidence="11 12" key="1">
    <citation type="submission" date="2020-02" db="EMBL/GenBank/DDBJ databases">
        <title>Albibacoteraceae fam. nov., the first described family within the subdivision 4 Verrucomicrobia.</title>
        <authorList>
            <person name="Xi F."/>
        </authorList>
    </citation>
    <scope>NUCLEOTIDE SEQUENCE [LARGE SCALE GENOMIC DNA]</scope>
    <source>
        <strain evidence="11 12">CK1056</strain>
    </source>
</reference>
<evidence type="ECO:0000256" key="5">
    <source>
        <dbReference type="ARBA" id="ARBA00022676"/>
    </source>
</evidence>
<dbReference type="SUPFAM" id="SSF51445">
    <property type="entry name" value="(Trans)glycosidases"/>
    <property type="match status" value="1"/>
</dbReference>
<comment type="catalytic activity">
    <reaction evidence="1 10">
        <text>Transfers a segment of a (1-&gt;4)-alpha-D-glucan to a new position in an acceptor, which may be glucose or a (1-&gt;4)-alpha-D-glucan.</text>
        <dbReference type="EC" id="2.4.1.25"/>
    </reaction>
</comment>
<dbReference type="GO" id="GO:0004134">
    <property type="term" value="F:4-alpha-glucanotransferase activity"/>
    <property type="evidence" value="ECO:0007669"/>
    <property type="project" value="UniProtKB-EC"/>
</dbReference>
<dbReference type="GO" id="GO:0005975">
    <property type="term" value="P:carbohydrate metabolic process"/>
    <property type="evidence" value="ECO:0007669"/>
    <property type="project" value="InterPro"/>
</dbReference>
<dbReference type="InterPro" id="IPR017853">
    <property type="entry name" value="GH"/>
</dbReference>
<keyword evidence="6 10" id="KW-0808">Transferase</keyword>
<evidence type="ECO:0000256" key="10">
    <source>
        <dbReference type="RuleBase" id="RU361207"/>
    </source>
</evidence>